<dbReference type="OrthoDB" id="5399006at2759"/>
<dbReference type="InterPro" id="IPR002347">
    <property type="entry name" value="SDR_fam"/>
</dbReference>
<dbReference type="SUPFAM" id="SSF51735">
    <property type="entry name" value="NAD(P)-binding Rossmann-fold domains"/>
    <property type="match status" value="1"/>
</dbReference>
<organism evidence="1 2">
    <name type="scientific">Karstenula rhodostoma CBS 690.94</name>
    <dbReference type="NCBI Taxonomy" id="1392251"/>
    <lineage>
        <taxon>Eukaryota</taxon>
        <taxon>Fungi</taxon>
        <taxon>Dikarya</taxon>
        <taxon>Ascomycota</taxon>
        <taxon>Pezizomycotina</taxon>
        <taxon>Dothideomycetes</taxon>
        <taxon>Pleosporomycetidae</taxon>
        <taxon>Pleosporales</taxon>
        <taxon>Massarineae</taxon>
        <taxon>Didymosphaeriaceae</taxon>
        <taxon>Karstenula</taxon>
    </lineage>
</organism>
<dbReference type="Gene3D" id="3.40.50.720">
    <property type="entry name" value="NAD(P)-binding Rossmann-like Domain"/>
    <property type="match status" value="1"/>
</dbReference>
<gene>
    <name evidence="1" type="ORF">P171DRAFT_393823</name>
</gene>
<dbReference type="Proteomes" id="UP000799764">
    <property type="component" value="Unassembled WGS sequence"/>
</dbReference>
<sequence>MTAQPFVVVAGVGPGTGASVARRFAKAYPVVLLARGTDKFEKLAQEINDQGGKAIGISADVSSAESLASAFQQIEKEFPGANAAAAVFNAAAGFVRKPFLEVTEKEFASAWEVSQKGAFLFSQHVLPFLLKHAKDSSASHPPTLIFTGATAGVKANARVAAFATSNFAKRALAISLAKEFGPEGVHVAWANIDGPIDIPGRDDYRKDLPAEQKIDPDEIAGAYWGLHVQSKRAFTNEIDIRTSVEKW</sequence>
<name>A0A9P4PCU3_9PLEO</name>
<evidence type="ECO:0000313" key="1">
    <source>
        <dbReference type="EMBL" id="KAF2441013.1"/>
    </source>
</evidence>
<dbReference type="Pfam" id="PF00106">
    <property type="entry name" value="adh_short"/>
    <property type="match status" value="1"/>
</dbReference>
<comment type="caution">
    <text evidence="1">The sequence shown here is derived from an EMBL/GenBank/DDBJ whole genome shotgun (WGS) entry which is preliminary data.</text>
</comment>
<proteinExistence type="predicted"/>
<evidence type="ECO:0000313" key="2">
    <source>
        <dbReference type="Proteomes" id="UP000799764"/>
    </source>
</evidence>
<dbReference type="AlphaFoldDB" id="A0A9P4PCU3"/>
<accession>A0A9P4PCU3</accession>
<dbReference type="PANTHER" id="PTHR43431:SF7">
    <property type="entry name" value="OXIDOREDUCTASE, SHORT CHAIN DEHYDROGENASE_REDUCTASE FAMILY (AFU_ORTHOLOGUE AFUA_5G14000)"/>
    <property type="match status" value="1"/>
</dbReference>
<reference evidence="1" key="1">
    <citation type="journal article" date="2020" name="Stud. Mycol.">
        <title>101 Dothideomycetes genomes: a test case for predicting lifestyles and emergence of pathogens.</title>
        <authorList>
            <person name="Haridas S."/>
            <person name="Albert R."/>
            <person name="Binder M."/>
            <person name="Bloem J."/>
            <person name="Labutti K."/>
            <person name="Salamov A."/>
            <person name="Andreopoulos B."/>
            <person name="Baker S."/>
            <person name="Barry K."/>
            <person name="Bills G."/>
            <person name="Bluhm B."/>
            <person name="Cannon C."/>
            <person name="Castanera R."/>
            <person name="Culley D."/>
            <person name="Daum C."/>
            <person name="Ezra D."/>
            <person name="Gonzalez J."/>
            <person name="Henrissat B."/>
            <person name="Kuo A."/>
            <person name="Liang C."/>
            <person name="Lipzen A."/>
            <person name="Lutzoni F."/>
            <person name="Magnuson J."/>
            <person name="Mondo S."/>
            <person name="Nolan M."/>
            <person name="Ohm R."/>
            <person name="Pangilinan J."/>
            <person name="Park H.-J."/>
            <person name="Ramirez L."/>
            <person name="Alfaro M."/>
            <person name="Sun H."/>
            <person name="Tritt A."/>
            <person name="Yoshinaga Y."/>
            <person name="Zwiers L.-H."/>
            <person name="Turgeon B."/>
            <person name="Goodwin S."/>
            <person name="Spatafora J."/>
            <person name="Crous P."/>
            <person name="Grigoriev I."/>
        </authorList>
    </citation>
    <scope>NUCLEOTIDE SEQUENCE</scope>
    <source>
        <strain evidence="1">CBS 690.94</strain>
    </source>
</reference>
<dbReference type="PANTHER" id="PTHR43431">
    <property type="entry name" value="OXIDOREDUCTASE, SHORT CHAIN DEHYDROGENASE/REDUCTASE FAMILY (AFU_ORTHOLOGUE AFUA_5G14000)"/>
    <property type="match status" value="1"/>
</dbReference>
<dbReference type="EMBL" id="MU001506">
    <property type="protein sequence ID" value="KAF2441013.1"/>
    <property type="molecule type" value="Genomic_DNA"/>
</dbReference>
<keyword evidence="2" id="KW-1185">Reference proteome</keyword>
<protein>
    <submittedName>
        <fullName evidence="1">NAD(P)-binding protein</fullName>
    </submittedName>
</protein>
<dbReference type="InterPro" id="IPR036291">
    <property type="entry name" value="NAD(P)-bd_dom_sf"/>
</dbReference>